<reference evidence="7 8" key="1">
    <citation type="submission" date="2024-09" db="EMBL/GenBank/DDBJ databases">
        <authorList>
            <person name="Sun Q."/>
            <person name="Mori K."/>
        </authorList>
    </citation>
    <scope>NUCLEOTIDE SEQUENCE [LARGE SCALE GENOMIC DNA]</scope>
    <source>
        <strain evidence="7 8">TISTR 1856</strain>
    </source>
</reference>
<keyword evidence="2" id="KW-0560">Oxidoreductase</keyword>
<evidence type="ECO:0000256" key="1">
    <source>
        <dbReference type="ARBA" id="ARBA00010928"/>
    </source>
</evidence>
<comment type="similarity">
    <text evidence="1">Belongs to the Gfo/Idh/MocA family.</text>
</comment>
<evidence type="ECO:0000256" key="3">
    <source>
        <dbReference type="SAM" id="MobiDB-lite"/>
    </source>
</evidence>
<feature type="region of interest" description="Disordered" evidence="3">
    <location>
        <begin position="1"/>
        <end position="20"/>
    </location>
</feature>
<dbReference type="InterPro" id="IPR036291">
    <property type="entry name" value="NAD(P)-bd_dom_sf"/>
</dbReference>
<accession>A0ABV5LUU8</accession>
<dbReference type="CDD" id="cd19082">
    <property type="entry name" value="AKR_AKR10A1_2"/>
    <property type="match status" value="1"/>
</dbReference>
<feature type="domain" description="NADP-dependent oxidoreductase" evidence="4">
    <location>
        <begin position="390"/>
        <end position="666"/>
    </location>
</feature>
<dbReference type="InterPro" id="IPR055170">
    <property type="entry name" value="GFO_IDH_MocA-like_dom"/>
</dbReference>
<dbReference type="SUPFAM" id="SSF51735">
    <property type="entry name" value="NAD(P)-binding Rossmann-fold domains"/>
    <property type="match status" value="1"/>
</dbReference>
<dbReference type="Gene3D" id="3.40.50.720">
    <property type="entry name" value="NAD(P)-binding Rossmann-like Domain"/>
    <property type="match status" value="1"/>
</dbReference>
<dbReference type="Gene3D" id="3.20.20.100">
    <property type="entry name" value="NADP-dependent oxidoreductase domain"/>
    <property type="match status" value="1"/>
</dbReference>
<feature type="domain" description="Gfo/Idh/MocA-like oxidoreductase N-terminal" evidence="5">
    <location>
        <begin position="20"/>
        <end position="139"/>
    </location>
</feature>
<dbReference type="InterPro" id="IPR036812">
    <property type="entry name" value="NAD(P)_OxRdtase_dom_sf"/>
</dbReference>
<evidence type="ECO:0000259" key="5">
    <source>
        <dbReference type="Pfam" id="PF01408"/>
    </source>
</evidence>
<keyword evidence="8" id="KW-1185">Reference proteome</keyword>
<organism evidence="7 8">
    <name type="scientific">Kineococcus gynurae</name>
    <dbReference type="NCBI Taxonomy" id="452979"/>
    <lineage>
        <taxon>Bacteria</taxon>
        <taxon>Bacillati</taxon>
        <taxon>Actinomycetota</taxon>
        <taxon>Actinomycetes</taxon>
        <taxon>Kineosporiales</taxon>
        <taxon>Kineosporiaceae</taxon>
        <taxon>Kineococcus</taxon>
    </lineage>
</organism>
<feature type="compositionally biased region" description="Polar residues" evidence="3">
    <location>
        <begin position="1"/>
        <end position="11"/>
    </location>
</feature>
<dbReference type="InterPro" id="IPR023210">
    <property type="entry name" value="NADP_OxRdtase_dom"/>
</dbReference>
<dbReference type="Pfam" id="PF00248">
    <property type="entry name" value="Aldo_ket_red"/>
    <property type="match status" value="1"/>
</dbReference>
<dbReference type="InterPro" id="IPR050984">
    <property type="entry name" value="Gfo/Idh/MocA_domain"/>
</dbReference>
<evidence type="ECO:0000259" key="4">
    <source>
        <dbReference type="Pfam" id="PF00248"/>
    </source>
</evidence>
<evidence type="ECO:0000259" key="6">
    <source>
        <dbReference type="Pfam" id="PF22725"/>
    </source>
</evidence>
<name>A0ABV5LUU8_9ACTN</name>
<gene>
    <name evidence="7" type="ORF">ACFFVI_12565</name>
</gene>
<dbReference type="RefSeq" id="WP_380137849.1">
    <property type="nucleotide sequence ID" value="NZ_JBHLUI010000008.1"/>
</dbReference>
<feature type="domain" description="GFO/IDH/MocA-like oxidoreductase" evidence="6">
    <location>
        <begin position="148"/>
        <end position="268"/>
    </location>
</feature>
<dbReference type="Pfam" id="PF22725">
    <property type="entry name" value="GFO_IDH_MocA_C3"/>
    <property type="match status" value="1"/>
</dbReference>
<evidence type="ECO:0000256" key="2">
    <source>
        <dbReference type="ARBA" id="ARBA00023002"/>
    </source>
</evidence>
<proteinExistence type="inferred from homology"/>
<dbReference type="PANTHER" id="PTHR22604:SF105">
    <property type="entry name" value="TRANS-1,2-DIHYDROBENZENE-1,2-DIOL DEHYDROGENASE"/>
    <property type="match status" value="1"/>
</dbReference>
<comment type="caution">
    <text evidence="7">The sequence shown here is derived from an EMBL/GenBank/DDBJ whole genome shotgun (WGS) entry which is preliminary data.</text>
</comment>
<dbReference type="Gene3D" id="3.30.360.10">
    <property type="entry name" value="Dihydrodipicolinate Reductase, domain 2"/>
    <property type="match status" value="1"/>
</dbReference>
<dbReference type="SUPFAM" id="SSF51430">
    <property type="entry name" value="NAD(P)-linked oxidoreductase"/>
    <property type="match status" value="1"/>
</dbReference>
<dbReference type="SUPFAM" id="SSF55347">
    <property type="entry name" value="Glyceraldehyde-3-phosphate dehydrogenase-like, C-terminal domain"/>
    <property type="match status" value="1"/>
</dbReference>
<sequence>MSEQSPVTTPSAPARPGPSRWAVLGPGAIARRFATQLRAVPGASLVGVGSSDAARAREFAAEFATPDAVVGGYAEVLASPEVEAVYVATVHTAHARLVLAAIEAGKHVLCEKPMSPNHGTTMAVVDAARRAGVTLVEGYMYLHHPQMQALLEHVRAGTVGTVQHVDAGFAFDTGSREGRLFDVDVAGGGILDVGGYPVSAARAVAAAALGRPAEVRGLEAVGTLGPTGVDEWTAARLTLDGGISAHVRCGVRAHDPHTLVVHGSKGSLTLSDPWTVRLEPTLTVAVVGTDPVVQTWDPEAPENLPYALEARDLFAATPPFSLEDSLATAAVLDRWRAAIELRYPFEAETADIPTVSGAPLRRSDSAVMTYGSIPGLDKPVSRLVMGCDNQPDLAHASAVFDAYVEAGGNTFDTAWIYGMGEYEQRFGRWLTNRGIRDEVVVIVKGAHTPYCDPESLSRQFQESLERQGLDHADIYMMHRDDESVPVGEFVDVLDEHARAGRMTVFGGSNWSAERFDAANEYARRNGRQGFSVLSNHFGLAQAYDVPWAGCRHMTDPADKQWLVERGIPLLPWSSQARGFFARADEADRSDAELVRCYYSPENFERLRRARALGAELGVPATAVALAFVLAQPFPTFALFGPRTVAETRSSLTGLGVELTPEQVRWLDLETGRDQA</sequence>
<dbReference type="Proteomes" id="UP001589748">
    <property type="component" value="Unassembled WGS sequence"/>
</dbReference>
<dbReference type="Pfam" id="PF01408">
    <property type="entry name" value="GFO_IDH_MocA"/>
    <property type="match status" value="1"/>
</dbReference>
<dbReference type="InterPro" id="IPR000683">
    <property type="entry name" value="Gfo/Idh/MocA-like_OxRdtase_N"/>
</dbReference>
<protein>
    <submittedName>
        <fullName evidence="7">Aldo/keto reductase</fullName>
    </submittedName>
</protein>
<evidence type="ECO:0000313" key="7">
    <source>
        <dbReference type="EMBL" id="MFB9377801.1"/>
    </source>
</evidence>
<dbReference type="EMBL" id="JBHMDM010000007">
    <property type="protein sequence ID" value="MFB9377801.1"/>
    <property type="molecule type" value="Genomic_DNA"/>
</dbReference>
<dbReference type="PANTHER" id="PTHR22604">
    <property type="entry name" value="OXIDOREDUCTASES"/>
    <property type="match status" value="1"/>
</dbReference>
<evidence type="ECO:0000313" key="8">
    <source>
        <dbReference type="Proteomes" id="UP001589748"/>
    </source>
</evidence>